<dbReference type="EMBL" id="CM056809">
    <property type="protein sequence ID" value="KAJ8649287.1"/>
    <property type="molecule type" value="Genomic_DNA"/>
</dbReference>
<name>A0ACC2MU03_PERAE</name>
<proteinExistence type="predicted"/>
<evidence type="ECO:0000313" key="2">
    <source>
        <dbReference type="Proteomes" id="UP001234297"/>
    </source>
</evidence>
<gene>
    <name evidence="1" type="ORF">MRB53_002310</name>
</gene>
<sequence length="228" mass="24621">MEASSIEVACNVIVQDDSASEAPSAEATDSQNVSRSISSGATYSRVTSTEITPSQPSSPETVTSEFKPLPTDHHEKALTDEVFKENPVNWSQVPNLIGDVRTDEILDKEEKLLEAVQDLFPENAPCNAITEDGDAAAEAFSENGEDQPLEPEGGLPKEEPPLEAFEVGKGTRSGWDYHKNYNQPSSSSYVNPSGKQAVNAPSGGDNENAGLKEAFKYDLIEHFKHIPA</sequence>
<protein>
    <submittedName>
        <fullName evidence="1">Uncharacterized protein</fullName>
    </submittedName>
</protein>
<accession>A0ACC2MU03</accession>
<reference evidence="1 2" key="1">
    <citation type="journal article" date="2022" name="Hortic Res">
        <title>A haplotype resolved chromosomal level avocado genome allows analysis of novel avocado genes.</title>
        <authorList>
            <person name="Nath O."/>
            <person name="Fletcher S.J."/>
            <person name="Hayward A."/>
            <person name="Shaw L.M."/>
            <person name="Masouleh A.K."/>
            <person name="Furtado A."/>
            <person name="Henry R.J."/>
            <person name="Mitter N."/>
        </authorList>
    </citation>
    <scope>NUCLEOTIDE SEQUENCE [LARGE SCALE GENOMIC DNA]</scope>
    <source>
        <strain evidence="2">cv. Hass</strain>
    </source>
</reference>
<keyword evidence="2" id="KW-1185">Reference proteome</keyword>
<evidence type="ECO:0000313" key="1">
    <source>
        <dbReference type="EMBL" id="KAJ8649287.1"/>
    </source>
</evidence>
<comment type="caution">
    <text evidence="1">The sequence shown here is derived from an EMBL/GenBank/DDBJ whole genome shotgun (WGS) entry which is preliminary data.</text>
</comment>
<organism evidence="1 2">
    <name type="scientific">Persea americana</name>
    <name type="common">Avocado</name>
    <dbReference type="NCBI Taxonomy" id="3435"/>
    <lineage>
        <taxon>Eukaryota</taxon>
        <taxon>Viridiplantae</taxon>
        <taxon>Streptophyta</taxon>
        <taxon>Embryophyta</taxon>
        <taxon>Tracheophyta</taxon>
        <taxon>Spermatophyta</taxon>
        <taxon>Magnoliopsida</taxon>
        <taxon>Magnoliidae</taxon>
        <taxon>Laurales</taxon>
        <taxon>Lauraceae</taxon>
        <taxon>Persea</taxon>
    </lineage>
</organism>
<dbReference type="Proteomes" id="UP001234297">
    <property type="component" value="Chromosome 1"/>
</dbReference>